<dbReference type="AlphaFoldDB" id="A0A8J7MGJ5"/>
<dbReference type="EMBL" id="JAENIM010000045">
    <property type="protein sequence ID" value="MBK1792436.1"/>
    <property type="molecule type" value="Genomic_DNA"/>
</dbReference>
<keyword evidence="1" id="KW-0472">Membrane</keyword>
<feature type="transmembrane region" description="Helical" evidence="1">
    <location>
        <begin position="123"/>
        <end position="140"/>
    </location>
</feature>
<feature type="transmembrane region" description="Helical" evidence="1">
    <location>
        <begin position="146"/>
        <end position="163"/>
    </location>
</feature>
<reference evidence="2" key="1">
    <citation type="submission" date="2021-01" db="EMBL/GenBank/DDBJ databases">
        <title>Modified the classification status of verrucomicrobia.</title>
        <authorList>
            <person name="Feng X."/>
        </authorList>
    </citation>
    <scope>NUCLEOTIDE SEQUENCE</scope>
    <source>
        <strain evidence="2">_KCTC 22039</strain>
    </source>
</reference>
<dbReference type="RefSeq" id="WP_200312448.1">
    <property type="nucleotide sequence ID" value="NZ_JAENIM010000045.1"/>
</dbReference>
<keyword evidence="3" id="KW-1185">Reference proteome</keyword>
<protein>
    <submittedName>
        <fullName evidence="2">Uncharacterized protein</fullName>
    </submittedName>
</protein>
<gene>
    <name evidence="2" type="ORF">JIN82_14830</name>
</gene>
<keyword evidence="1" id="KW-0812">Transmembrane</keyword>
<accession>A0A8J7MGJ5</accession>
<evidence type="ECO:0000313" key="2">
    <source>
        <dbReference type="EMBL" id="MBK1792436.1"/>
    </source>
</evidence>
<evidence type="ECO:0000256" key="1">
    <source>
        <dbReference type="SAM" id="Phobius"/>
    </source>
</evidence>
<proteinExistence type="predicted"/>
<dbReference type="Proteomes" id="UP000624703">
    <property type="component" value="Unassembled WGS sequence"/>
</dbReference>
<comment type="caution">
    <text evidence="2">The sequence shown here is derived from an EMBL/GenBank/DDBJ whole genome shotgun (WGS) entry which is preliminary data.</text>
</comment>
<organism evidence="2 3">
    <name type="scientific">Persicirhabdus sediminis</name>
    <dbReference type="NCBI Taxonomy" id="454144"/>
    <lineage>
        <taxon>Bacteria</taxon>
        <taxon>Pseudomonadati</taxon>
        <taxon>Verrucomicrobiota</taxon>
        <taxon>Verrucomicrobiia</taxon>
        <taxon>Verrucomicrobiales</taxon>
        <taxon>Verrucomicrobiaceae</taxon>
        <taxon>Persicirhabdus</taxon>
    </lineage>
</organism>
<evidence type="ECO:0000313" key="3">
    <source>
        <dbReference type="Proteomes" id="UP000624703"/>
    </source>
</evidence>
<sequence length="174" mass="19071">MNSTNNEPRPSLQDTGSAILLRLWLSVRAIQTGIEKYAGSDVGRQPIKVDGNVYSSDLTAVTSSNKAYALDNYHGIPSSLQSAFAKEPLMADWMLKIYDAILGPSLIILGMLILLGVASRISLIALGLLYISLTWGLVLLKQDAGIAWLGIHIILVVMALQKTQHDPFRLLKKW</sequence>
<keyword evidence="1" id="KW-1133">Transmembrane helix</keyword>
<feature type="transmembrane region" description="Helical" evidence="1">
    <location>
        <begin position="97"/>
        <end position="116"/>
    </location>
</feature>
<name>A0A8J7MGJ5_9BACT</name>